<dbReference type="AlphaFoldDB" id="L5L5E2"/>
<keyword evidence="3" id="KW-1185">Reference proteome</keyword>
<evidence type="ECO:0000313" key="3">
    <source>
        <dbReference type="Proteomes" id="UP000010552"/>
    </source>
</evidence>
<protein>
    <submittedName>
        <fullName evidence="2">WD repeat-containing protein 93</fullName>
    </submittedName>
</protein>
<dbReference type="STRING" id="9402.L5L5E2"/>
<feature type="region of interest" description="Disordered" evidence="1">
    <location>
        <begin position="1"/>
        <end position="75"/>
    </location>
</feature>
<dbReference type="InParanoid" id="L5L5E2"/>
<dbReference type="Pfam" id="PF21030">
    <property type="entry name" value="WDR93"/>
    <property type="match status" value="1"/>
</dbReference>
<proteinExistence type="predicted"/>
<accession>L5L5E2</accession>
<evidence type="ECO:0000256" key="1">
    <source>
        <dbReference type="SAM" id="MobiDB-lite"/>
    </source>
</evidence>
<feature type="region of interest" description="Disordered" evidence="1">
    <location>
        <begin position="477"/>
        <end position="503"/>
    </location>
</feature>
<feature type="compositionally biased region" description="Polar residues" evidence="1">
    <location>
        <begin position="492"/>
        <end position="503"/>
    </location>
</feature>
<name>L5L5E2_PTEAL</name>
<dbReference type="EMBL" id="KB030332">
    <property type="protein sequence ID" value="ELK18268.1"/>
    <property type="molecule type" value="Genomic_DNA"/>
</dbReference>
<dbReference type="eggNOG" id="KOG4029">
    <property type="taxonomic scope" value="Eukaryota"/>
</dbReference>
<dbReference type="InterPro" id="IPR049547">
    <property type="entry name" value="WDR93_beta-prop"/>
</dbReference>
<evidence type="ECO:0000313" key="2">
    <source>
        <dbReference type="EMBL" id="ELK18268.1"/>
    </source>
</evidence>
<organism evidence="2 3">
    <name type="scientific">Pteropus alecto</name>
    <name type="common">Black flying fox</name>
    <dbReference type="NCBI Taxonomy" id="9402"/>
    <lineage>
        <taxon>Eukaryota</taxon>
        <taxon>Metazoa</taxon>
        <taxon>Chordata</taxon>
        <taxon>Craniata</taxon>
        <taxon>Vertebrata</taxon>
        <taxon>Euteleostomi</taxon>
        <taxon>Mammalia</taxon>
        <taxon>Eutheria</taxon>
        <taxon>Laurasiatheria</taxon>
        <taxon>Chiroptera</taxon>
        <taxon>Yinpterochiroptera</taxon>
        <taxon>Pteropodoidea</taxon>
        <taxon>Pteropodidae</taxon>
        <taxon>Pteropodinae</taxon>
        <taxon>Pteropus</taxon>
    </lineage>
</organism>
<dbReference type="Proteomes" id="UP000010552">
    <property type="component" value="Unassembled WGS sequence"/>
</dbReference>
<feature type="compositionally biased region" description="Polar residues" evidence="1">
    <location>
        <begin position="1"/>
        <end position="10"/>
    </location>
</feature>
<sequence>MADSTKQGGSVRQKLYRGTAGESRRTITEMRPQVSSRLNAGSRLSYHRKRTENLSRRSKSSENQATESSAPGAEYGTTFKSPLEVFAKIEDCYGLGSGQNHFIKDSQWEQQAAIFNATYKKYLDLDGECEEEPPNMATFHFLLPSCITVMPTEVKSPAGVACVLGVHWTGCHNFFLYSLNRTLKDKVDPEGVWPCAAPIAVSQLSYSSSYLVLACEDGVLTVWDMAEGEPPPLPGTWVDLQGEGPAGPPEEALGEPGAQQRLEVFKAGDRRVPPVREKWGGSVHLRDVAKRQIVCAFAPPSPCRLALPWKPVFVVSSHHPCFLLRGDRPDETEPTDDTEDSQNSVFYFHFNAYPLLENVLRNCNVSQVDLTEDMAFPHVLPLEKRCENLLQKRFQKLENKVKEQEHWTRLRRIPVSRFTSLSHPYDGRISWSLPQGISGSQESSLLPENPPLLPRPTYQRLQPQTQWGCWSHSAEVLPSSEDQEPGPAFQPSDESPLQNSGLQLSGCPELWQEDIEGGHLGIFY</sequence>
<gene>
    <name evidence="2" type="ORF">PAL_GLEAN10009489</name>
</gene>
<reference evidence="3" key="1">
    <citation type="journal article" date="2013" name="Science">
        <title>Comparative analysis of bat genomes provides insight into the evolution of flight and immunity.</title>
        <authorList>
            <person name="Zhang G."/>
            <person name="Cowled C."/>
            <person name="Shi Z."/>
            <person name="Huang Z."/>
            <person name="Bishop-Lilly K.A."/>
            <person name="Fang X."/>
            <person name="Wynne J.W."/>
            <person name="Xiong Z."/>
            <person name="Baker M.L."/>
            <person name="Zhao W."/>
            <person name="Tachedjian M."/>
            <person name="Zhu Y."/>
            <person name="Zhou P."/>
            <person name="Jiang X."/>
            <person name="Ng J."/>
            <person name="Yang L."/>
            <person name="Wu L."/>
            <person name="Xiao J."/>
            <person name="Feng Y."/>
            <person name="Chen Y."/>
            <person name="Sun X."/>
            <person name="Zhang Y."/>
            <person name="Marsh G.A."/>
            <person name="Crameri G."/>
            <person name="Broder C.C."/>
            <person name="Frey K.G."/>
            <person name="Wang L.F."/>
            <person name="Wang J."/>
        </authorList>
    </citation>
    <scope>NUCLEOTIDE SEQUENCE [LARGE SCALE GENOMIC DNA]</scope>
</reference>